<sequence>MDKPRVLKDDLTARFSAPFLVSNINVKLLSNKNPRMGLALASFLEKRYFDGQSDQFTLMLLGLGQDMNENFSKDTLQQ</sequence>
<reference evidence="1" key="2">
    <citation type="submission" date="2022-01" db="EMBL/GenBank/DDBJ databases">
        <authorList>
            <person name="Yamashiro T."/>
            <person name="Shiraishi A."/>
            <person name="Satake H."/>
            <person name="Nakayama K."/>
        </authorList>
    </citation>
    <scope>NUCLEOTIDE SEQUENCE</scope>
</reference>
<proteinExistence type="predicted"/>
<reference evidence="1" key="1">
    <citation type="journal article" date="2022" name="Int. J. Mol. Sci.">
        <title>Draft Genome of Tanacetum Coccineum: Genomic Comparison of Closely Related Tanacetum-Family Plants.</title>
        <authorList>
            <person name="Yamashiro T."/>
            <person name="Shiraishi A."/>
            <person name="Nakayama K."/>
            <person name="Satake H."/>
        </authorList>
    </citation>
    <scope>NUCLEOTIDE SEQUENCE</scope>
</reference>
<accession>A0ABQ5F7I1</accession>
<organism evidence="1 2">
    <name type="scientific">Tanacetum coccineum</name>
    <dbReference type="NCBI Taxonomy" id="301880"/>
    <lineage>
        <taxon>Eukaryota</taxon>
        <taxon>Viridiplantae</taxon>
        <taxon>Streptophyta</taxon>
        <taxon>Embryophyta</taxon>
        <taxon>Tracheophyta</taxon>
        <taxon>Spermatophyta</taxon>
        <taxon>Magnoliopsida</taxon>
        <taxon>eudicotyledons</taxon>
        <taxon>Gunneridae</taxon>
        <taxon>Pentapetalae</taxon>
        <taxon>asterids</taxon>
        <taxon>campanulids</taxon>
        <taxon>Asterales</taxon>
        <taxon>Asteraceae</taxon>
        <taxon>Asteroideae</taxon>
        <taxon>Anthemideae</taxon>
        <taxon>Anthemidinae</taxon>
        <taxon>Tanacetum</taxon>
    </lineage>
</organism>
<dbReference type="EMBL" id="BQNB010017072">
    <property type="protein sequence ID" value="GJT59034.1"/>
    <property type="molecule type" value="Genomic_DNA"/>
</dbReference>
<comment type="caution">
    <text evidence="1">The sequence shown here is derived from an EMBL/GenBank/DDBJ whole genome shotgun (WGS) entry which is preliminary data.</text>
</comment>
<dbReference type="Proteomes" id="UP001151760">
    <property type="component" value="Unassembled WGS sequence"/>
</dbReference>
<evidence type="ECO:0000313" key="2">
    <source>
        <dbReference type="Proteomes" id="UP001151760"/>
    </source>
</evidence>
<keyword evidence="2" id="KW-1185">Reference proteome</keyword>
<gene>
    <name evidence="1" type="ORF">Tco_1002567</name>
</gene>
<protein>
    <submittedName>
        <fullName evidence="1">Uncharacterized protein</fullName>
    </submittedName>
</protein>
<evidence type="ECO:0000313" key="1">
    <source>
        <dbReference type="EMBL" id="GJT59034.1"/>
    </source>
</evidence>
<name>A0ABQ5F7I1_9ASTR</name>